<dbReference type="AlphaFoldDB" id="A0A838L303"/>
<dbReference type="InterPro" id="IPR003673">
    <property type="entry name" value="CoA-Trfase_fam_III"/>
</dbReference>
<evidence type="ECO:0000313" key="2">
    <source>
        <dbReference type="Proteomes" id="UP000570166"/>
    </source>
</evidence>
<name>A0A838L303_9SPHN</name>
<dbReference type="RefSeq" id="WP_160363570.1">
    <property type="nucleotide sequence ID" value="NZ_JACEIB010000003.1"/>
</dbReference>
<dbReference type="GO" id="GO:0016740">
    <property type="term" value="F:transferase activity"/>
    <property type="evidence" value="ECO:0007669"/>
    <property type="project" value="UniProtKB-KW"/>
</dbReference>
<dbReference type="Gene3D" id="3.30.1540.10">
    <property type="entry name" value="formyl-coa transferase, domain 3"/>
    <property type="match status" value="1"/>
</dbReference>
<dbReference type="InterPro" id="IPR050509">
    <property type="entry name" value="CoA-transferase_III"/>
</dbReference>
<dbReference type="Gene3D" id="3.40.50.10540">
    <property type="entry name" value="Crotonobetainyl-coa:carnitine coa-transferase, domain 1"/>
    <property type="match status" value="1"/>
</dbReference>
<evidence type="ECO:0000313" key="1">
    <source>
        <dbReference type="EMBL" id="MBA2933771.1"/>
    </source>
</evidence>
<sequence>MPYDFLSDLLVIEVAQFGPDSLGGYLADLGARVIKVEPPVTGDPLRYSGPLGAGGADGFSYMHLRWNRGKESLELDLQSEEGCAAFRTLAQKADVVIEGMRAGVLDRLGLGFEDLRRDNPRLVFCSISGMGRSGPYKTMASHGWSFDAIGGIGQPAGDAIGKYDGQQSAPVGMHAMGLHGALGVVAAVHGARRTSEGALIEIAAVESAAHWLPDVLEPLLNPEATVSRPGYLDAKGRMRFWARMDNYRARDGKLIFLQSLTDKSWQALLKAIERPDLQAIYDREPQNGMEDSEVAAALTAIFATRDRADWLERFAEVNAAAVPVNSLAEVVTDPHIVARGNTYDVALPDGPSLTLMGSPIRIEGQTFSAALAPTLGQHSESIRAEFGLE</sequence>
<keyword evidence="1" id="KW-0808">Transferase</keyword>
<proteinExistence type="predicted"/>
<dbReference type="InterPro" id="IPR044855">
    <property type="entry name" value="CoA-Trfase_III_dom3_sf"/>
</dbReference>
<dbReference type="Pfam" id="PF02515">
    <property type="entry name" value="CoA_transf_3"/>
    <property type="match status" value="1"/>
</dbReference>
<dbReference type="PANTHER" id="PTHR48228">
    <property type="entry name" value="SUCCINYL-COA--D-CITRAMALATE COA-TRANSFERASE"/>
    <property type="match status" value="1"/>
</dbReference>
<dbReference type="SUPFAM" id="SSF89796">
    <property type="entry name" value="CoA-transferase family III (CaiB/BaiF)"/>
    <property type="match status" value="1"/>
</dbReference>
<protein>
    <submittedName>
        <fullName evidence="1">CoA transferase</fullName>
    </submittedName>
</protein>
<dbReference type="InterPro" id="IPR023606">
    <property type="entry name" value="CoA-Trfase_III_dom_1_sf"/>
</dbReference>
<dbReference type="EMBL" id="JACEIB010000003">
    <property type="protein sequence ID" value="MBA2933771.1"/>
    <property type="molecule type" value="Genomic_DNA"/>
</dbReference>
<reference evidence="1 2" key="1">
    <citation type="submission" date="2020-07" db="EMBL/GenBank/DDBJ databases">
        <authorList>
            <person name="Sun Q."/>
        </authorList>
    </citation>
    <scope>NUCLEOTIDE SEQUENCE [LARGE SCALE GENOMIC DNA]</scope>
    <source>
        <strain evidence="1 2">CGMCC 1.13654</strain>
    </source>
</reference>
<dbReference type="Proteomes" id="UP000570166">
    <property type="component" value="Unassembled WGS sequence"/>
</dbReference>
<dbReference type="PANTHER" id="PTHR48228:SF7">
    <property type="entry name" value="FATTY ACYL-COA TRANSFERASE RV3272-RELATED"/>
    <property type="match status" value="1"/>
</dbReference>
<organism evidence="1 2">
    <name type="scientific">Sphingomonas chungangi</name>
    <dbReference type="NCBI Taxonomy" id="2683589"/>
    <lineage>
        <taxon>Bacteria</taxon>
        <taxon>Pseudomonadati</taxon>
        <taxon>Pseudomonadota</taxon>
        <taxon>Alphaproteobacteria</taxon>
        <taxon>Sphingomonadales</taxon>
        <taxon>Sphingomonadaceae</taxon>
        <taxon>Sphingomonas</taxon>
    </lineage>
</organism>
<accession>A0A838L303</accession>
<keyword evidence="2" id="KW-1185">Reference proteome</keyword>
<comment type="caution">
    <text evidence="1">The sequence shown here is derived from an EMBL/GenBank/DDBJ whole genome shotgun (WGS) entry which is preliminary data.</text>
</comment>
<gene>
    <name evidence="1" type="ORF">HZF05_06620</name>
</gene>